<dbReference type="AlphaFoldDB" id="A0A1B3SKK4"/>
<reference evidence="1 2" key="1">
    <citation type="submission" date="2016-08" db="EMBL/GenBank/DDBJ databases">
        <title>Complete genome sequence of Spiroplasma helicoides TABS-2 (DSM 22551).</title>
        <authorList>
            <person name="Shen W.-Y."/>
            <person name="Lo W.-S."/>
            <person name="Lai Y.-C."/>
            <person name="Kuo C.-H."/>
        </authorList>
    </citation>
    <scope>NUCLEOTIDE SEQUENCE [LARGE SCALE GENOMIC DNA]</scope>
    <source>
        <strain evidence="1 2">TABS-2</strain>
    </source>
</reference>
<dbReference type="Proteomes" id="UP000094378">
    <property type="component" value="Chromosome"/>
</dbReference>
<dbReference type="OrthoDB" id="389626at2"/>
<dbReference type="KEGG" id="shj:SHELI_v1c05280"/>
<keyword evidence="2" id="KW-1185">Reference proteome</keyword>
<name>A0A1B3SKK4_9MOLU</name>
<dbReference type="RefSeq" id="WP_069116452.1">
    <property type="nucleotide sequence ID" value="NZ_CP017015.1"/>
</dbReference>
<sequence length="107" mass="13215">MLEKFLNKEEKRLFSKKNLKKIRKEDFFAYLEMEESLLQSLKQKYNEDNFENPIVEDEIVRQEQYVKWLNEYYFEYVLVDPNKGKVPNTLEEEFDKLIKPIEKIQKK</sequence>
<evidence type="ECO:0000313" key="2">
    <source>
        <dbReference type="Proteomes" id="UP000094378"/>
    </source>
</evidence>
<dbReference type="STRING" id="216938.SHELI_v1c05280"/>
<protein>
    <submittedName>
        <fullName evidence="1">Uncharacterized protein</fullName>
    </submittedName>
</protein>
<gene>
    <name evidence="1" type="ORF">SHELI_v1c05280</name>
</gene>
<organism evidence="1 2">
    <name type="scientific">Spiroplasma helicoides</name>
    <dbReference type="NCBI Taxonomy" id="216938"/>
    <lineage>
        <taxon>Bacteria</taxon>
        <taxon>Bacillati</taxon>
        <taxon>Mycoplasmatota</taxon>
        <taxon>Mollicutes</taxon>
        <taxon>Entomoplasmatales</taxon>
        <taxon>Spiroplasmataceae</taxon>
        <taxon>Spiroplasma</taxon>
    </lineage>
</organism>
<evidence type="ECO:0000313" key="1">
    <source>
        <dbReference type="EMBL" id="AOG60479.1"/>
    </source>
</evidence>
<proteinExistence type="predicted"/>
<accession>A0A1B3SKK4</accession>
<dbReference type="EMBL" id="CP017015">
    <property type="protein sequence ID" value="AOG60479.1"/>
    <property type="molecule type" value="Genomic_DNA"/>
</dbReference>